<dbReference type="RefSeq" id="WP_133397755.1">
    <property type="nucleotide sequence ID" value="NZ_SNAA01000018.1"/>
</dbReference>
<dbReference type="GO" id="GO:0003676">
    <property type="term" value="F:nucleic acid binding"/>
    <property type="evidence" value="ECO:0007669"/>
    <property type="project" value="InterPro"/>
</dbReference>
<keyword evidence="8" id="KW-1185">Reference proteome</keyword>
<dbReference type="GO" id="GO:0006364">
    <property type="term" value="P:rRNA processing"/>
    <property type="evidence" value="ECO:0007669"/>
    <property type="project" value="UniProtKB-KW"/>
</dbReference>
<evidence type="ECO:0000256" key="5">
    <source>
        <dbReference type="ARBA" id="ARBA00022691"/>
    </source>
</evidence>
<sequence length="320" mass="34169">MPSPRLTLALDEGLIAAPVLLIGPPADLDLSDLPGPVAAWQDRQPDHDDLAARAVEMREGIDGPAATAVVFVPRERAAARDRIARAARACPDLLIDGQKTDGIDALLKECRGKGEVGAVISKAHGKIFAFRPDLALWPVTEPRPGPEGWLTAATSFSADGVDPASRLLADSLPPLAGRAVDLGAGWGYLARRVLEAGPDVTGCDLVEADRGSLDCARVNVTDPRAAFHWADATRWQPEGRIDHVVTNPPFHRGRQGDPGLGRAFIAAAGAMLAPRGTLWLVANRHLPYEQALGAAFAQVEERGDSPSFKLFRATRPRRAR</sequence>
<dbReference type="EMBL" id="SNAA01000018">
    <property type="protein sequence ID" value="TDL76241.1"/>
    <property type="molecule type" value="Genomic_DNA"/>
</dbReference>
<evidence type="ECO:0000256" key="4">
    <source>
        <dbReference type="ARBA" id="ARBA00022679"/>
    </source>
</evidence>
<dbReference type="InterPro" id="IPR046977">
    <property type="entry name" value="RsmC/RlmG"/>
</dbReference>
<evidence type="ECO:0000256" key="3">
    <source>
        <dbReference type="ARBA" id="ARBA00022603"/>
    </source>
</evidence>
<accession>A0A4R5ZYF1</accession>
<proteinExistence type="predicted"/>
<dbReference type="GO" id="GO:0032259">
    <property type="term" value="P:methylation"/>
    <property type="evidence" value="ECO:0007669"/>
    <property type="project" value="UniProtKB-KW"/>
</dbReference>
<evidence type="ECO:0000313" key="7">
    <source>
        <dbReference type="EMBL" id="TDL76241.1"/>
    </source>
</evidence>
<dbReference type="AlphaFoldDB" id="A0A4R5ZYF1"/>
<dbReference type="GO" id="GO:0008757">
    <property type="term" value="F:S-adenosylmethionine-dependent methyltransferase activity"/>
    <property type="evidence" value="ECO:0007669"/>
    <property type="project" value="InterPro"/>
</dbReference>
<keyword evidence="3 7" id="KW-0489">Methyltransferase</keyword>
<feature type="domain" description="Methyltransferase small" evidence="6">
    <location>
        <begin position="151"/>
        <end position="311"/>
    </location>
</feature>
<evidence type="ECO:0000256" key="1">
    <source>
        <dbReference type="ARBA" id="ARBA00022490"/>
    </source>
</evidence>
<gene>
    <name evidence="7" type="ORF">E2L08_14200</name>
</gene>
<protein>
    <submittedName>
        <fullName evidence="7">Class I SAM-dependent methyltransferase</fullName>
    </submittedName>
</protein>
<dbReference type="Gene3D" id="3.40.50.150">
    <property type="entry name" value="Vaccinia Virus protein VP39"/>
    <property type="match status" value="1"/>
</dbReference>
<keyword evidence="4 7" id="KW-0808">Transferase</keyword>
<evidence type="ECO:0000313" key="8">
    <source>
        <dbReference type="Proteomes" id="UP000295701"/>
    </source>
</evidence>
<dbReference type="PROSITE" id="PS00092">
    <property type="entry name" value="N6_MTASE"/>
    <property type="match status" value="1"/>
</dbReference>
<keyword evidence="1" id="KW-0963">Cytoplasm</keyword>
<evidence type="ECO:0000256" key="2">
    <source>
        <dbReference type="ARBA" id="ARBA00022552"/>
    </source>
</evidence>
<comment type="caution">
    <text evidence="7">The sequence shown here is derived from an EMBL/GenBank/DDBJ whole genome shotgun (WGS) entry which is preliminary data.</text>
</comment>
<evidence type="ECO:0000259" key="6">
    <source>
        <dbReference type="Pfam" id="PF05175"/>
    </source>
</evidence>
<dbReference type="GO" id="GO:0008170">
    <property type="term" value="F:N-methyltransferase activity"/>
    <property type="evidence" value="ECO:0007669"/>
    <property type="project" value="UniProtKB-ARBA"/>
</dbReference>
<dbReference type="InterPro" id="IPR002052">
    <property type="entry name" value="DNA_methylase_N6_adenine_CS"/>
</dbReference>
<keyword evidence="2" id="KW-0698">rRNA processing</keyword>
<dbReference type="PANTHER" id="PTHR47816:SF4">
    <property type="entry name" value="RIBOSOMAL RNA SMALL SUBUNIT METHYLTRANSFERASE C"/>
    <property type="match status" value="1"/>
</dbReference>
<name>A0A4R5ZYF1_9RHOB</name>
<organism evidence="7 8">
    <name type="scientific">Palleronia sediminis</name>
    <dbReference type="NCBI Taxonomy" id="2547833"/>
    <lineage>
        <taxon>Bacteria</taxon>
        <taxon>Pseudomonadati</taxon>
        <taxon>Pseudomonadota</taxon>
        <taxon>Alphaproteobacteria</taxon>
        <taxon>Rhodobacterales</taxon>
        <taxon>Roseobacteraceae</taxon>
        <taxon>Palleronia</taxon>
    </lineage>
</organism>
<dbReference type="Pfam" id="PF05175">
    <property type="entry name" value="MTS"/>
    <property type="match status" value="1"/>
</dbReference>
<dbReference type="SUPFAM" id="SSF53335">
    <property type="entry name" value="S-adenosyl-L-methionine-dependent methyltransferases"/>
    <property type="match status" value="1"/>
</dbReference>
<dbReference type="OrthoDB" id="9816072at2"/>
<dbReference type="Proteomes" id="UP000295701">
    <property type="component" value="Unassembled WGS sequence"/>
</dbReference>
<reference evidence="7 8" key="1">
    <citation type="submission" date="2019-03" db="EMBL/GenBank/DDBJ databases">
        <title>Primorskyibacter sp. SS33 isolated from sediments.</title>
        <authorList>
            <person name="Xunke S."/>
        </authorList>
    </citation>
    <scope>NUCLEOTIDE SEQUENCE [LARGE SCALE GENOMIC DNA]</scope>
    <source>
        <strain evidence="7 8">SS33</strain>
    </source>
</reference>
<dbReference type="PANTHER" id="PTHR47816">
    <property type="entry name" value="RIBOSOMAL RNA SMALL SUBUNIT METHYLTRANSFERASE C"/>
    <property type="match status" value="1"/>
</dbReference>
<dbReference type="InterPro" id="IPR007848">
    <property type="entry name" value="Small_mtfrase_dom"/>
</dbReference>
<dbReference type="InterPro" id="IPR029063">
    <property type="entry name" value="SAM-dependent_MTases_sf"/>
</dbReference>
<keyword evidence="5" id="KW-0949">S-adenosyl-L-methionine</keyword>
<dbReference type="CDD" id="cd02440">
    <property type="entry name" value="AdoMet_MTases"/>
    <property type="match status" value="1"/>
</dbReference>